<dbReference type="PANTHER" id="PTHR13393:SF0">
    <property type="entry name" value="RNA N6-ADENOSINE-METHYLTRANSFERASE METTL16"/>
    <property type="match status" value="1"/>
</dbReference>
<dbReference type="Proteomes" id="UP000616201">
    <property type="component" value="Unassembled WGS sequence"/>
</dbReference>
<gene>
    <name evidence="6" type="primary">rlmF</name>
    <name evidence="7" type="ORF">C4F49_01025</name>
</gene>
<dbReference type="GO" id="GO:0005737">
    <property type="term" value="C:cytoplasm"/>
    <property type="evidence" value="ECO:0007669"/>
    <property type="project" value="UniProtKB-SubCell"/>
</dbReference>
<accession>A0A928US27</accession>
<dbReference type="SUPFAM" id="SSF53335">
    <property type="entry name" value="S-adenosyl-L-methionine-dependent methyltransferases"/>
    <property type="match status" value="1"/>
</dbReference>
<evidence type="ECO:0000256" key="1">
    <source>
        <dbReference type="ARBA" id="ARBA00022490"/>
    </source>
</evidence>
<protein>
    <recommendedName>
        <fullName evidence="6">Ribosomal RNA large subunit methyltransferase F</fullName>
        <ecNumber evidence="6">2.1.1.181</ecNumber>
    </recommendedName>
    <alternativeName>
        <fullName evidence="6">23S rRNA mA1618 methyltransferase</fullName>
    </alternativeName>
    <alternativeName>
        <fullName evidence="6">rRNA adenine N-6-methyltransferase</fullName>
    </alternativeName>
</protein>
<comment type="caution">
    <text evidence="7">The sequence shown here is derived from an EMBL/GenBank/DDBJ whole genome shotgun (WGS) entry which is preliminary data.</text>
</comment>
<dbReference type="InterPro" id="IPR029063">
    <property type="entry name" value="SAM-dependent_MTases_sf"/>
</dbReference>
<dbReference type="RefSeq" id="WP_196934602.1">
    <property type="nucleotide sequence ID" value="NZ_MU158698.1"/>
</dbReference>
<keyword evidence="2 6" id="KW-0698">rRNA processing</keyword>
<name>A0A928US27_9SPHI</name>
<comment type="similarity">
    <text evidence="6">Belongs to the methyltransferase superfamily. METTL16/RlmF family.</text>
</comment>
<dbReference type="Pfam" id="PF05971">
    <property type="entry name" value="Methyltransf_10"/>
    <property type="match status" value="1"/>
</dbReference>
<evidence type="ECO:0000256" key="3">
    <source>
        <dbReference type="ARBA" id="ARBA00022603"/>
    </source>
</evidence>
<comment type="catalytic activity">
    <reaction evidence="6">
        <text>adenosine(1618) in 23S rRNA + S-adenosyl-L-methionine = N(6)-methyladenosine(1618) in 23S rRNA + S-adenosyl-L-homocysteine + H(+)</text>
        <dbReference type="Rhea" id="RHEA:16497"/>
        <dbReference type="Rhea" id="RHEA-COMP:10229"/>
        <dbReference type="Rhea" id="RHEA-COMP:10231"/>
        <dbReference type="ChEBI" id="CHEBI:15378"/>
        <dbReference type="ChEBI" id="CHEBI:57856"/>
        <dbReference type="ChEBI" id="CHEBI:59789"/>
        <dbReference type="ChEBI" id="CHEBI:74411"/>
        <dbReference type="ChEBI" id="CHEBI:74449"/>
        <dbReference type="EC" id="2.1.1.181"/>
    </reaction>
</comment>
<keyword evidence="8" id="KW-1185">Reference proteome</keyword>
<evidence type="ECO:0000313" key="7">
    <source>
        <dbReference type="EMBL" id="MBE8712261.1"/>
    </source>
</evidence>
<dbReference type="EMBL" id="PRDK01000001">
    <property type="protein sequence ID" value="MBE8712261.1"/>
    <property type="molecule type" value="Genomic_DNA"/>
</dbReference>
<dbReference type="PANTHER" id="PTHR13393">
    <property type="entry name" value="SAM-DEPENDENT METHYLTRANSFERASE"/>
    <property type="match status" value="1"/>
</dbReference>
<keyword evidence="5 6" id="KW-0949">S-adenosyl-L-methionine</keyword>
<dbReference type="Gene3D" id="3.40.50.150">
    <property type="entry name" value="Vaccinia Virus protein VP39"/>
    <property type="match status" value="1"/>
</dbReference>
<dbReference type="HAMAP" id="MF_01848">
    <property type="entry name" value="23SrRNA_methyltr_F"/>
    <property type="match status" value="1"/>
</dbReference>
<proteinExistence type="inferred from homology"/>
<sequence>MNDSNLVDKKLHPRNKHRNGYDFSTLLRKNEELKPFVFVNDYGNQTIDFSNPEAVLSLNKSLLKKHYNITFWEIGKNNLCPPIPGRVDYIHYLADLLASDNDEEIPTGKTVKILDIGTGASAIYPILGAQEYAWDFVGTDIDAAALHFAQQNISKNAWLKKQISFRLQPDKTKMFDGVLEKSDNFTAVICNPPFYKSREDNWTSTTKKFNNLNKSKEALPQQNFGGHPNELWYEGGERAFIRNMIYESMKYKDQLGWCTSLVADKANLKPLISVLEYNKAKKVTIIPMAQGNKISRILAWKF</sequence>
<dbReference type="PIRSF" id="PIRSF029038">
    <property type="entry name" value="Mtase_YbiN_prd"/>
    <property type="match status" value="1"/>
</dbReference>
<organism evidence="7 8">
    <name type="scientific">Sphingobacterium hungaricum</name>
    <dbReference type="NCBI Taxonomy" id="2082723"/>
    <lineage>
        <taxon>Bacteria</taxon>
        <taxon>Pseudomonadati</taxon>
        <taxon>Bacteroidota</taxon>
        <taxon>Sphingobacteriia</taxon>
        <taxon>Sphingobacteriales</taxon>
        <taxon>Sphingobacteriaceae</taxon>
        <taxon>Sphingobacterium</taxon>
    </lineage>
</organism>
<evidence type="ECO:0000256" key="2">
    <source>
        <dbReference type="ARBA" id="ARBA00022552"/>
    </source>
</evidence>
<dbReference type="CDD" id="cd02440">
    <property type="entry name" value="AdoMet_MTases"/>
    <property type="match status" value="1"/>
</dbReference>
<evidence type="ECO:0000256" key="6">
    <source>
        <dbReference type="HAMAP-Rule" id="MF_01848"/>
    </source>
</evidence>
<dbReference type="GO" id="GO:0070475">
    <property type="term" value="P:rRNA base methylation"/>
    <property type="evidence" value="ECO:0007669"/>
    <property type="project" value="TreeGrafter"/>
</dbReference>
<dbReference type="InterPro" id="IPR010286">
    <property type="entry name" value="METTL16/RlmF"/>
</dbReference>
<comment type="function">
    <text evidence="6">Specifically methylates the adenine in position 1618 of 23S rRNA.</text>
</comment>
<dbReference type="EC" id="2.1.1.181" evidence="6"/>
<evidence type="ECO:0000256" key="4">
    <source>
        <dbReference type="ARBA" id="ARBA00022679"/>
    </source>
</evidence>
<evidence type="ECO:0000313" key="8">
    <source>
        <dbReference type="Proteomes" id="UP000616201"/>
    </source>
</evidence>
<keyword evidence="3 6" id="KW-0489">Methyltransferase</keyword>
<dbReference type="InterPro" id="IPR016909">
    <property type="entry name" value="rRNA_lsu_MeTfrase_F"/>
</dbReference>
<reference evidence="7" key="1">
    <citation type="submission" date="2018-02" db="EMBL/GenBank/DDBJ databases">
        <authorList>
            <person name="Vasarhelyi B.M."/>
            <person name="Deshmukh S."/>
            <person name="Balint B."/>
            <person name="Kukolya J."/>
        </authorList>
    </citation>
    <scope>NUCLEOTIDE SEQUENCE</scope>
    <source>
        <strain evidence="7">KB22</strain>
    </source>
</reference>
<comment type="subcellular location">
    <subcellularLocation>
        <location evidence="6">Cytoplasm</location>
    </subcellularLocation>
</comment>
<dbReference type="AlphaFoldDB" id="A0A928US27"/>
<evidence type="ECO:0000256" key="5">
    <source>
        <dbReference type="ARBA" id="ARBA00022691"/>
    </source>
</evidence>
<keyword evidence="1 6" id="KW-0963">Cytoplasm</keyword>
<keyword evidence="4 6" id="KW-0808">Transferase</keyword>
<dbReference type="GO" id="GO:0052907">
    <property type="term" value="F:23S rRNA (adenine(1618)-N(6))-methyltransferase activity"/>
    <property type="evidence" value="ECO:0007669"/>
    <property type="project" value="UniProtKB-EC"/>
</dbReference>
<dbReference type="NCBIfam" id="NF008725">
    <property type="entry name" value="PRK11727.1"/>
    <property type="match status" value="1"/>
</dbReference>